<feature type="region of interest" description="Disordered" evidence="5">
    <location>
        <begin position="1728"/>
        <end position="1774"/>
    </location>
</feature>
<evidence type="ECO:0000256" key="2">
    <source>
        <dbReference type="ARBA" id="ARBA00022525"/>
    </source>
</evidence>
<feature type="region of interest" description="Disordered" evidence="5">
    <location>
        <begin position="1283"/>
        <end position="1302"/>
    </location>
</feature>
<dbReference type="RefSeq" id="WP_058220026.1">
    <property type="nucleotide sequence ID" value="NZ_LKLN01000076.1"/>
</dbReference>
<dbReference type="Pfam" id="PF00746">
    <property type="entry name" value="Gram_pos_anchor"/>
    <property type="match status" value="1"/>
</dbReference>
<feature type="compositionally biased region" description="Polar residues" evidence="5">
    <location>
        <begin position="1755"/>
        <end position="1772"/>
    </location>
</feature>
<dbReference type="Pfam" id="PF07523">
    <property type="entry name" value="Big_3"/>
    <property type="match status" value="2"/>
</dbReference>
<keyword evidence="2" id="KW-0964">Secreted</keyword>
<protein>
    <recommendedName>
        <fullName evidence="7">Gram-positive cocci surface proteins LPxTG domain-containing protein</fullName>
    </recommendedName>
</protein>
<feature type="chain" id="PRO_5006891243" description="Gram-positive cocci surface proteins LPxTG domain-containing protein" evidence="6">
    <location>
        <begin position="27"/>
        <end position="2403"/>
    </location>
</feature>
<feature type="compositionally biased region" description="Polar residues" evidence="5">
    <location>
        <begin position="1728"/>
        <end position="1748"/>
    </location>
</feature>
<gene>
    <name evidence="8" type="ORF">KF282_2152</name>
</gene>
<sequence length="2403" mass="250379">MKISRLNTLYSKITLMSVVLLSTISAANLSTSKTKIPSFPLSQKAVADTVSSANPSYTISGTVGSFTILKSTTLIGTGTSTSGFVANSKEVDTSAPTMTSGSGTVSVSGTYSGSSLAISSGSNKGTYAANWGSASSLVTTGGYVVTGLTVGSSFNKTWSDIGTLNGKSLNVTMTFTVTALQNASGTNNYIAVSNNLNTFVTSNNINGKFQVQYTYADGTPLSLSDMNQLAFLGGSLTPATEYMTTADASDVLLSSNSSVPTAVKGATNANATSLGLADGMNTLFYSPTSSYTVSDTDFNSYGYAYGASFLNFSKATPTIYFGNWTASTGKISAQGANHILFATETSPISVSRLLTASGDSDYTIVSPANNVVLKNTLSPSVLNDNSTATITKAVASSITGPDGKTYPATNVTVDTAGNVTVDKSIFTKAGNYTLTVTYPDSTGAIVTAYDNISVAVGTNAITPVATPITVKNTNVPKGTPTISVTGPDGSQINSSAVSLATQGSDGLVTLAGQNNSGIYTIDLTYPSGLVVEDYISVAQGDNTTVGLNKTATVQNDVTKILGQNATNNGNVINNPVLNLASGVVGTISAPSGVTVNPKDVSVNSDGSVSLKGQSVPGIYTIPVTYTETYTDATGQQVTMAVTVNDVITIVENQIPGFEVSMVEGSSITGSNDLTDVDTGILGLFGAAKANVELISATENNSDKTPITTGLNGSPISASDFKVGQNLLEILTGGYTGEVTASDNLSAGDYLIKVTYTGQDGVNVYVNDIVHVYAKPKLSSDDKTIMVGDTYSDRDTFTGGTDSLGNSIDYDTAVENGSLVVTDNVNTSKAGNYSVTYTYTDPTTQVVTTSRTKVQVLASPTLQAPTIPDTNVSLSVSTSGAKITDDSQLGNGKVTSTSVIGPDGNPISLDSDGNFVPKTAGIYKVTYTYDYKKADGTKASVSTSTTVNVGDQTIISSKTTSTIPIGTYDPSIDYLSSKNADGTAGTFNQTNGAKVTVTITDKNGKTVTANTDGTYTLPAGSYIETYSVTDSKGNNHTSTTSLISSDLTAINSKPTDTLESPAPGLSTVSYNPTDDFISSVNADGSDGSFNQTNQAKVTVSITDGGDENGVGQGNVIKANADGTYTLSANHRYTEIYSVTDTSDHTISSTTQIAVPHAVADPSLLTSKPTDTISAGPYQPKNDLSKLTNGDDSDGLSSLILNNNPIHVSITDESGQIIFDNDLTDKTKVNLPAGSYNVTYTGKDLSGNKIISTTTLIVTDQTNISSKNTDQVSVGTYNPVSDFTSSKNADGTTGSLTDTNGTPVQITISDQSGKTVTANADGAYNLTGGDYKVTYSVKNSNGNLISTTTQLSVSDNTAISSKTNDSLPIGSDYKPSTDFVNSTNADGTDGSASNTNGDKVQVQITDKNGKVIWTGTIDDTVSTKLLSQGQYKVTYSVLNSNKKAIIATTSLIITGESTISSKNSIINVGEKWSAADNFTGGTDSSGNSISLSDVTVSSKVSTTKGGQYEVTYTYTNPISGQKVTTKATVTVVDNTAISSRTKDSLISGSDFVPKDDYLNSTNADKTSGKLTDTNGAKVALVITDGNQKTIYSGDADKTVPASKLPVGTYQVTYSVTDTNGKVKSSQTTLQVIGLDQTDLITKSTDTVPAGSYDLSKNYISSVNTDESKGNLTNTNGKPVQVTISDQTGKVIYEGPASHALTLTGGSYNLIYTVENASGKKITSSTQLTVTDSTSVQSKSTDKINASQPYSPSKDFISATNSDNTDGSLPSTNGNPIKISISDKTGQIISPNADGTYTLNGGSYTETYTVIDSNGNAHTSTTILSSQDLTSITSKPNVTTNAPAAGQTTVPFDPAIAFETSTNSDGSKGNLNNTNGNNIKVTVTGKNGQIIPANPDNTYSLVPNENYTVTYKTQNSTGTEITSTTEVNVPNAIIDNTNLKSNKTDNINVGTYNPVSDLTAIKNADGTDGIGKLILNNKTIHVTITDENGKLILDNDLSATPSVKLSAGTYVVTYKGVDLLNNSVITTTIVNVSDQTALVSKAVNNELKANQTYRPSTDLLTDKNADETDGTISNTNDTPLKITVTDKNGKVITGSSDGTYKLPAGSYTVTYTAIDSTGKDVTTMTQINISDKTSIDTKASSTITDGNDFDPKLSLIKTSNADGTDGNIINTNGNPIKVILTDKNGKTIYEGNAKDLIPANILTAGDYTLTYLISNSNGQIVSNTTNLTVQPKKGTTPPDNVVTDQTSLTSKNSDKIIDGNSYNPEIDLIKATDKFGNSISSSDISVTIADKNNKTIWTGSANATVSAKTLTLGDYLVTYKYHDKSSVTQLIVSPNNNKSNQNSLKSENITNKTVRKVTPKNYEQRNNQQNLPKTGSQSSNFTSLVGLILLSLASLFKLLKNNRSRN</sequence>
<organism evidence="8 9">
    <name type="scientific">Lactococcus lactis subsp. lactis</name>
    <name type="common">Streptococcus lactis</name>
    <dbReference type="NCBI Taxonomy" id="1360"/>
    <lineage>
        <taxon>Bacteria</taxon>
        <taxon>Bacillati</taxon>
        <taxon>Bacillota</taxon>
        <taxon>Bacilli</taxon>
        <taxon>Lactobacillales</taxon>
        <taxon>Streptococcaceae</taxon>
        <taxon>Lactococcus</taxon>
    </lineage>
</organism>
<accession>A0A0V8CNP4</accession>
<dbReference type="Gene3D" id="2.60.40.10">
    <property type="entry name" value="Immunoglobulins"/>
    <property type="match status" value="2"/>
</dbReference>
<evidence type="ECO:0000256" key="6">
    <source>
        <dbReference type="SAM" id="SignalP"/>
    </source>
</evidence>
<evidence type="ECO:0000313" key="8">
    <source>
        <dbReference type="EMBL" id="KSU02948.1"/>
    </source>
</evidence>
<name>A0A0V8CNP4_LACLL</name>
<keyword evidence="3 6" id="KW-0732">Signal</keyword>
<feature type="compositionally biased region" description="Low complexity" evidence="5">
    <location>
        <begin position="2330"/>
        <end position="2345"/>
    </location>
</feature>
<comment type="caution">
    <text evidence="8">The sequence shown here is derived from an EMBL/GenBank/DDBJ whole genome shotgun (WGS) entry which is preliminary data.</text>
</comment>
<feature type="region of interest" description="Disordered" evidence="5">
    <location>
        <begin position="1164"/>
        <end position="1184"/>
    </location>
</feature>
<evidence type="ECO:0000256" key="1">
    <source>
        <dbReference type="ARBA" id="ARBA00022512"/>
    </source>
</evidence>
<proteinExistence type="predicted"/>
<dbReference type="Proteomes" id="UP000053058">
    <property type="component" value="Unassembled WGS sequence"/>
</dbReference>
<feature type="region of interest" description="Disordered" evidence="5">
    <location>
        <begin position="2329"/>
        <end position="2352"/>
    </location>
</feature>
<dbReference type="EMBL" id="LKLN01000076">
    <property type="protein sequence ID" value="KSU02948.1"/>
    <property type="molecule type" value="Genomic_DNA"/>
</dbReference>
<dbReference type="InterPro" id="IPR019931">
    <property type="entry name" value="LPXTG_anchor"/>
</dbReference>
<evidence type="ECO:0000313" key="9">
    <source>
        <dbReference type="Proteomes" id="UP000053058"/>
    </source>
</evidence>
<dbReference type="InterPro" id="IPR013783">
    <property type="entry name" value="Ig-like_fold"/>
</dbReference>
<evidence type="ECO:0000256" key="4">
    <source>
        <dbReference type="ARBA" id="ARBA00023088"/>
    </source>
</evidence>
<evidence type="ECO:0000256" key="3">
    <source>
        <dbReference type="ARBA" id="ARBA00022729"/>
    </source>
</evidence>
<evidence type="ECO:0000259" key="7">
    <source>
        <dbReference type="PROSITE" id="PS50847"/>
    </source>
</evidence>
<dbReference type="InterPro" id="IPR022038">
    <property type="entry name" value="Ig-like_bact"/>
</dbReference>
<feature type="region of interest" description="Disordered" evidence="5">
    <location>
        <begin position="1376"/>
        <end position="1396"/>
    </location>
</feature>
<evidence type="ECO:0000256" key="5">
    <source>
        <dbReference type="SAM" id="MobiDB-lite"/>
    </source>
</evidence>
<feature type="signal peptide" evidence="6">
    <location>
        <begin position="1"/>
        <end position="26"/>
    </location>
</feature>
<keyword evidence="4" id="KW-0572">Peptidoglycan-anchor</keyword>
<dbReference type="PROSITE" id="PS50847">
    <property type="entry name" value="GRAM_POS_ANCHORING"/>
    <property type="match status" value="1"/>
</dbReference>
<reference evidence="9" key="1">
    <citation type="submission" date="2015-10" db="EMBL/GenBank/DDBJ databases">
        <title>Draft Genome Sequences of 11 Lactococcus lactis subspecies cremoris strains.</title>
        <authorList>
            <person name="Wels M."/>
            <person name="Backus L."/>
            <person name="Boekhorst J."/>
            <person name="Dijkstra A."/>
            <person name="Beerthuizen M."/>
            <person name="Kelly W."/>
            <person name="Siezen R."/>
            <person name="Bachmann H."/>
            <person name="Van Hijum S."/>
        </authorList>
    </citation>
    <scope>NUCLEOTIDE SEQUENCE [LARGE SCALE GENOMIC DNA]</scope>
    <source>
        <strain evidence="9">KF282</strain>
    </source>
</reference>
<keyword evidence="1" id="KW-0134">Cell wall</keyword>
<feature type="domain" description="Gram-positive cocci surface proteins LPxTG" evidence="7">
    <location>
        <begin position="2368"/>
        <end position="2403"/>
    </location>
</feature>
<dbReference type="NCBIfam" id="TIGR01167">
    <property type="entry name" value="LPXTG_anchor"/>
    <property type="match status" value="1"/>
</dbReference>
<dbReference type="PATRIC" id="fig|1360.105.peg.229"/>